<gene>
    <name evidence="7" type="ORF">SPRG_13848</name>
</gene>
<dbReference type="Gene3D" id="3.30.530.20">
    <property type="match status" value="1"/>
</dbReference>
<dbReference type="PROSITE" id="PS50178">
    <property type="entry name" value="ZF_FYVE"/>
    <property type="match status" value="1"/>
</dbReference>
<feature type="domain" description="START" evidence="6">
    <location>
        <begin position="170"/>
        <end position="262"/>
    </location>
</feature>
<dbReference type="RefSeq" id="XP_012208234.1">
    <property type="nucleotide sequence ID" value="XM_012352844.1"/>
</dbReference>
<accession>A0A067BW31</accession>
<dbReference type="Proteomes" id="UP000030745">
    <property type="component" value="Unassembled WGS sequence"/>
</dbReference>
<keyword evidence="8" id="KW-1185">Reference proteome</keyword>
<dbReference type="CDD" id="cd00065">
    <property type="entry name" value="FYVE_like_SF"/>
    <property type="match status" value="1"/>
</dbReference>
<dbReference type="InterPro" id="IPR017455">
    <property type="entry name" value="Znf_FYVE-rel"/>
</dbReference>
<evidence type="ECO:0000313" key="7">
    <source>
        <dbReference type="EMBL" id="KDO21055.1"/>
    </source>
</evidence>
<dbReference type="Pfam" id="PF01363">
    <property type="entry name" value="FYVE"/>
    <property type="match status" value="1"/>
</dbReference>
<dbReference type="AlphaFoldDB" id="A0A067BW31"/>
<dbReference type="KEGG" id="spar:SPRG_13848"/>
<dbReference type="Gene3D" id="3.30.40.10">
    <property type="entry name" value="Zinc/RING finger domain, C3HC4 (zinc finger)"/>
    <property type="match status" value="1"/>
</dbReference>
<dbReference type="InterPro" id="IPR002913">
    <property type="entry name" value="START_lipid-bd_dom"/>
</dbReference>
<evidence type="ECO:0000256" key="2">
    <source>
        <dbReference type="ARBA" id="ARBA00022771"/>
    </source>
</evidence>
<dbReference type="OrthoDB" id="60945at2759"/>
<dbReference type="InterPro" id="IPR000306">
    <property type="entry name" value="Znf_FYVE"/>
</dbReference>
<evidence type="ECO:0000256" key="3">
    <source>
        <dbReference type="ARBA" id="ARBA00022833"/>
    </source>
</evidence>
<dbReference type="PROSITE" id="PS50848">
    <property type="entry name" value="START"/>
    <property type="match status" value="1"/>
</dbReference>
<evidence type="ECO:0008006" key="9">
    <source>
        <dbReference type="Google" id="ProtNLM"/>
    </source>
</evidence>
<evidence type="ECO:0000313" key="8">
    <source>
        <dbReference type="Proteomes" id="UP000030745"/>
    </source>
</evidence>
<evidence type="ECO:0000259" key="5">
    <source>
        <dbReference type="PROSITE" id="PS50178"/>
    </source>
</evidence>
<proteinExistence type="predicted"/>
<dbReference type="SUPFAM" id="SSF57903">
    <property type="entry name" value="FYVE/PHD zinc finger"/>
    <property type="match status" value="1"/>
</dbReference>
<organism evidence="7 8">
    <name type="scientific">Saprolegnia parasitica (strain CBS 223.65)</name>
    <dbReference type="NCBI Taxonomy" id="695850"/>
    <lineage>
        <taxon>Eukaryota</taxon>
        <taxon>Sar</taxon>
        <taxon>Stramenopiles</taxon>
        <taxon>Oomycota</taxon>
        <taxon>Saprolegniomycetes</taxon>
        <taxon>Saprolegniales</taxon>
        <taxon>Saprolegniaceae</taxon>
        <taxon>Saprolegnia</taxon>
    </lineage>
</organism>
<dbReference type="InterPro" id="IPR011011">
    <property type="entry name" value="Znf_FYVE_PHD"/>
</dbReference>
<dbReference type="InterPro" id="IPR023393">
    <property type="entry name" value="START-like_dom_sf"/>
</dbReference>
<evidence type="ECO:0000256" key="4">
    <source>
        <dbReference type="PROSITE-ProRule" id="PRU00091"/>
    </source>
</evidence>
<sequence length="462" mass="52608">MVKRHLLDDLSKDLPPHFLAAPPLSDDESEYLQKLAHQSFQSFLKSTLDVHPIEVPGWKSKGCHEGVDIFQGPRYTPASNIRPYRFITSMEGTLEEVEAVLSNVSDDQIQNALEHYLEGILDMTILHHVSSPLSLDESSTSERSDVSEAPNEHILVRWFATQCPRPLHNRDFCVLEMNRKWTLPSGKRVWAASQHSIRLPTCPDFKPSLKFVRASVFNSGVLYIESDEPGRLDMHMRLELDFKGPTPQWFFKMMMKRRAASFGRVGSYIEKYRVLQQLSASSGRDRAAVKMIPLKKRKHCQLCTQKFSPLRWKVNCSSCGEVFCYKCTEHQRVPGRPRDMEQVCFACARPKSCKPARPSSSVRHCRSPIWSSPTRHSTCVYRPAAAADVLCATLSVGWEEADGASVEPESYIQGASDMSEDSWYDNDLNDSTGFQRRDEGDDIDLADFQLNLQFRPSSERRV</sequence>
<dbReference type="VEuPathDB" id="FungiDB:SPRG_13848"/>
<dbReference type="GO" id="GO:0008289">
    <property type="term" value="F:lipid binding"/>
    <property type="evidence" value="ECO:0007669"/>
    <property type="project" value="InterPro"/>
</dbReference>
<dbReference type="SUPFAM" id="SSF55961">
    <property type="entry name" value="Bet v1-like"/>
    <property type="match status" value="1"/>
</dbReference>
<dbReference type="GeneID" id="24135691"/>
<evidence type="ECO:0000259" key="6">
    <source>
        <dbReference type="PROSITE" id="PS50848"/>
    </source>
</evidence>
<evidence type="ECO:0000256" key="1">
    <source>
        <dbReference type="ARBA" id="ARBA00022723"/>
    </source>
</evidence>
<dbReference type="OMA" id="VCFACAR"/>
<reference evidence="7 8" key="1">
    <citation type="journal article" date="2013" name="PLoS Genet.">
        <title>Distinctive expansion of potential virulence genes in the genome of the oomycete fish pathogen Saprolegnia parasitica.</title>
        <authorList>
            <person name="Jiang R.H."/>
            <person name="de Bruijn I."/>
            <person name="Haas B.J."/>
            <person name="Belmonte R."/>
            <person name="Lobach L."/>
            <person name="Christie J."/>
            <person name="van den Ackerveken G."/>
            <person name="Bottin A."/>
            <person name="Bulone V."/>
            <person name="Diaz-Moreno S.M."/>
            <person name="Dumas B."/>
            <person name="Fan L."/>
            <person name="Gaulin E."/>
            <person name="Govers F."/>
            <person name="Grenville-Briggs L.J."/>
            <person name="Horner N.R."/>
            <person name="Levin J.Z."/>
            <person name="Mammella M."/>
            <person name="Meijer H.J."/>
            <person name="Morris P."/>
            <person name="Nusbaum C."/>
            <person name="Oome S."/>
            <person name="Phillips A.J."/>
            <person name="van Rooyen D."/>
            <person name="Rzeszutek E."/>
            <person name="Saraiva M."/>
            <person name="Secombes C.J."/>
            <person name="Seidl M.F."/>
            <person name="Snel B."/>
            <person name="Stassen J.H."/>
            <person name="Sykes S."/>
            <person name="Tripathy S."/>
            <person name="van den Berg H."/>
            <person name="Vega-Arreguin J.C."/>
            <person name="Wawra S."/>
            <person name="Young S.K."/>
            <person name="Zeng Q."/>
            <person name="Dieguez-Uribeondo J."/>
            <person name="Russ C."/>
            <person name="Tyler B.M."/>
            <person name="van West P."/>
        </authorList>
    </citation>
    <scope>NUCLEOTIDE SEQUENCE [LARGE SCALE GENOMIC DNA]</scope>
    <source>
        <strain evidence="7 8">CBS 223.65</strain>
    </source>
</reference>
<keyword evidence="3" id="KW-0862">Zinc</keyword>
<dbReference type="Pfam" id="PF01852">
    <property type="entry name" value="START"/>
    <property type="match status" value="1"/>
</dbReference>
<feature type="domain" description="FYVE-type" evidence="5">
    <location>
        <begin position="294"/>
        <end position="352"/>
    </location>
</feature>
<keyword evidence="2 4" id="KW-0863">Zinc-finger</keyword>
<dbReference type="PANTHER" id="PTHR13510">
    <property type="entry name" value="FYVE-FINGER-CONTAINING RAB5 EFFECTOR PROTEIN RABENOSYN-5-RELATED"/>
    <property type="match status" value="1"/>
</dbReference>
<dbReference type="InterPro" id="IPR013083">
    <property type="entry name" value="Znf_RING/FYVE/PHD"/>
</dbReference>
<name>A0A067BW31_SAPPC</name>
<dbReference type="EMBL" id="KK583296">
    <property type="protein sequence ID" value="KDO21055.1"/>
    <property type="molecule type" value="Genomic_DNA"/>
</dbReference>
<dbReference type="PANTHER" id="PTHR13510:SF44">
    <property type="entry name" value="RABENOSYN-5"/>
    <property type="match status" value="1"/>
</dbReference>
<protein>
    <recommendedName>
        <fullName evidence="9">FYVE-type domain-containing protein</fullName>
    </recommendedName>
</protein>
<keyword evidence="1" id="KW-0479">Metal-binding</keyword>
<dbReference type="GO" id="GO:0008270">
    <property type="term" value="F:zinc ion binding"/>
    <property type="evidence" value="ECO:0007669"/>
    <property type="project" value="UniProtKB-KW"/>
</dbReference>
<dbReference type="InterPro" id="IPR052727">
    <property type="entry name" value="Rab4/Rab5_effector"/>
</dbReference>